<feature type="region of interest" description="Disordered" evidence="10">
    <location>
        <begin position="263"/>
        <end position="286"/>
    </location>
</feature>
<evidence type="ECO:0000256" key="3">
    <source>
        <dbReference type="ARBA" id="ARBA00010718"/>
    </source>
</evidence>
<dbReference type="EMBL" id="HBIV01032527">
    <property type="protein sequence ID" value="CAE0671549.1"/>
    <property type="molecule type" value="Transcribed_RNA"/>
</dbReference>
<evidence type="ECO:0000256" key="8">
    <source>
        <dbReference type="ARBA" id="ARBA00048348"/>
    </source>
</evidence>
<evidence type="ECO:0000256" key="9">
    <source>
        <dbReference type="RuleBase" id="RU367011"/>
    </source>
</evidence>
<keyword evidence="11" id="KW-1133">Transmembrane helix</keyword>
<comment type="catalytic activity">
    <reaction evidence="8 9">
        <text>hydrogencarbonate + H(+) = CO2 + H2O</text>
        <dbReference type="Rhea" id="RHEA:10748"/>
        <dbReference type="ChEBI" id="CHEBI:15377"/>
        <dbReference type="ChEBI" id="CHEBI:15378"/>
        <dbReference type="ChEBI" id="CHEBI:16526"/>
        <dbReference type="ChEBI" id="CHEBI:17544"/>
        <dbReference type="EC" id="4.2.1.1"/>
    </reaction>
</comment>
<evidence type="ECO:0000256" key="1">
    <source>
        <dbReference type="ARBA" id="ARBA00001947"/>
    </source>
</evidence>
<dbReference type="InterPro" id="IPR023561">
    <property type="entry name" value="Carbonic_anhydrase_a-class"/>
</dbReference>
<gene>
    <name evidence="13" type="ORF">LGLO00237_LOCUS23196</name>
</gene>
<feature type="region of interest" description="Disordered" evidence="10">
    <location>
        <begin position="713"/>
        <end position="746"/>
    </location>
</feature>
<evidence type="ECO:0000259" key="12">
    <source>
        <dbReference type="PROSITE" id="PS51144"/>
    </source>
</evidence>
<evidence type="ECO:0000256" key="2">
    <source>
        <dbReference type="ARBA" id="ARBA00002904"/>
    </source>
</evidence>
<dbReference type="EC" id="4.2.1.1" evidence="4 9"/>
<evidence type="ECO:0000313" key="13">
    <source>
        <dbReference type="EMBL" id="CAE0671549.1"/>
    </source>
</evidence>
<feature type="transmembrane region" description="Helical" evidence="11">
    <location>
        <begin position="684"/>
        <end position="709"/>
    </location>
</feature>
<dbReference type="PROSITE" id="PS00162">
    <property type="entry name" value="ALPHA_CA_1"/>
    <property type="match status" value="1"/>
</dbReference>
<dbReference type="Pfam" id="PF00194">
    <property type="entry name" value="Carb_anhydrase"/>
    <property type="match status" value="2"/>
</dbReference>
<feature type="domain" description="Alpha-carbonic anhydrase" evidence="12">
    <location>
        <begin position="25"/>
        <end position="261"/>
    </location>
</feature>
<dbReference type="PANTHER" id="PTHR18952:SF265">
    <property type="entry name" value="CARBONIC ANHYDRASE"/>
    <property type="match status" value="1"/>
</dbReference>
<dbReference type="SMART" id="SM01057">
    <property type="entry name" value="Carb_anhydrase"/>
    <property type="match status" value="2"/>
</dbReference>
<dbReference type="InterPro" id="IPR001148">
    <property type="entry name" value="CA_dom"/>
</dbReference>
<dbReference type="GO" id="GO:0004089">
    <property type="term" value="F:carbonate dehydratase activity"/>
    <property type="evidence" value="ECO:0007669"/>
    <property type="project" value="UniProtKB-UniRule"/>
</dbReference>
<dbReference type="PANTHER" id="PTHR18952">
    <property type="entry name" value="CARBONIC ANHYDRASE"/>
    <property type="match status" value="1"/>
</dbReference>
<name>A0A7S3Z4K0_9EUKA</name>
<keyword evidence="11" id="KW-0812">Transmembrane</keyword>
<feature type="domain" description="Alpha-carbonic anhydrase" evidence="12">
    <location>
        <begin position="297"/>
        <end position="557"/>
    </location>
</feature>
<dbReference type="PROSITE" id="PS51144">
    <property type="entry name" value="ALPHA_CA_2"/>
    <property type="match status" value="2"/>
</dbReference>
<evidence type="ECO:0000256" key="5">
    <source>
        <dbReference type="ARBA" id="ARBA00022723"/>
    </source>
</evidence>
<dbReference type="SUPFAM" id="SSF51069">
    <property type="entry name" value="Carbonic anhydrase"/>
    <property type="match status" value="2"/>
</dbReference>
<keyword evidence="7 9" id="KW-0456">Lyase</keyword>
<dbReference type="GO" id="GO:0008270">
    <property type="term" value="F:zinc ion binding"/>
    <property type="evidence" value="ECO:0007669"/>
    <property type="project" value="UniProtKB-UniRule"/>
</dbReference>
<sequence length="746" mass="81225">MPTLPPVTVEVVNGDVMLEPSSNSTKYNYRADKGPDVWHTLAPEWDICMSGTEQSPIDIVTSDVVSGVNTPIMMDYAPAPVSAVNKGSTLLLNFPATNTMAIGDRNFTLIQCHLHTTSEHTVNGASFPIEIHFVHADANSNLAVLGVMVQEGAASPVFPDIDRLNQIFPDQNGVVHETEELIQFEGLFPQDRSYYHYFGSLTTPPCAENVMWHVFREPITMSKAQISALLMKLNNLADASELGMSNRPVMPLGERTVYLGQNPEGLRTGNTQPPAAGSPAPEKTKGNLVFGLPKEGPTYNYTDLDWADITPEWDICASGKEQSPINIVQGDALAGEATEITFSYTPTPINVENNGKSLTLKSFDGNSMKIQDTTYSLVNIHMHHMSEHLFNGGAYPLEIHFVHADADGNLAVIGVMVEEGAANTAIPGDLKTFAQVFPGTKYVDYEFPTISVDMTQWLPADKTFYHYMGSLTTPPCSENVKWHVMQNPITMSRDQMSILLSAFKALDTASEFGAITMSKDQMSILLNAFKSLDTASEFGFTHRPAQPINERVVTIGYPPKDAQDGLPTVSTRVSFPFEYFGSPVGLQQQFSNEFIKQVAMVAGVSESAVRIVNLEKGSTIVTAQVTPAFEDIDSVKAKLEDPEAMFSADNGWDTSTFGTASAASTSNDGGSNDNDDDKLSSDQLALVIILCVLIPVLLIANLIACCCLMKNKEEKSSPSKPTMEDAMKAREMHRAGSEKKDAVMEA</sequence>
<evidence type="ECO:0000256" key="10">
    <source>
        <dbReference type="SAM" id="MobiDB-lite"/>
    </source>
</evidence>
<dbReference type="CDD" id="cd03124">
    <property type="entry name" value="alpha_CA_prokaryotic_like"/>
    <property type="match status" value="2"/>
</dbReference>
<evidence type="ECO:0000256" key="4">
    <source>
        <dbReference type="ARBA" id="ARBA00012925"/>
    </source>
</evidence>
<keyword evidence="5 9" id="KW-0479">Metal-binding</keyword>
<reference evidence="13" key="1">
    <citation type="submission" date="2021-01" db="EMBL/GenBank/DDBJ databases">
        <authorList>
            <person name="Corre E."/>
            <person name="Pelletier E."/>
            <person name="Niang G."/>
            <person name="Scheremetjew M."/>
            <person name="Finn R."/>
            <person name="Kale V."/>
            <person name="Holt S."/>
            <person name="Cochrane G."/>
            <person name="Meng A."/>
            <person name="Brown T."/>
            <person name="Cohen L."/>
        </authorList>
    </citation>
    <scope>NUCLEOTIDE SEQUENCE</scope>
    <source>
        <strain evidence="13">CCCM811</strain>
    </source>
</reference>
<protein>
    <recommendedName>
        <fullName evidence="4 9">Carbonic anhydrase</fullName>
        <ecNumber evidence="4 9">4.2.1.1</ecNumber>
    </recommendedName>
</protein>
<evidence type="ECO:0000256" key="11">
    <source>
        <dbReference type="SAM" id="Phobius"/>
    </source>
</evidence>
<evidence type="ECO:0000256" key="7">
    <source>
        <dbReference type="ARBA" id="ARBA00023239"/>
    </source>
</evidence>
<proteinExistence type="inferred from homology"/>
<keyword evidence="11" id="KW-0472">Membrane</keyword>
<dbReference type="InterPro" id="IPR041891">
    <property type="entry name" value="Alpha_CA_prokaryot-like"/>
</dbReference>
<evidence type="ECO:0000256" key="6">
    <source>
        <dbReference type="ARBA" id="ARBA00022833"/>
    </source>
</evidence>
<dbReference type="InterPro" id="IPR036398">
    <property type="entry name" value="CA_dom_sf"/>
</dbReference>
<comment type="function">
    <text evidence="2 9">Reversible hydration of carbon dioxide.</text>
</comment>
<dbReference type="InterPro" id="IPR018338">
    <property type="entry name" value="Carbonic_anhydrase_a-class_CS"/>
</dbReference>
<comment type="similarity">
    <text evidence="3 9">Belongs to the alpha-carbonic anhydrase family.</text>
</comment>
<comment type="cofactor">
    <cofactor evidence="1 9">
        <name>Zn(2+)</name>
        <dbReference type="ChEBI" id="CHEBI:29105"/>
    </cofactor>
</comment>
<accession>A0A7S3Z4K0</accession>
<organism evidence="13">
    <name type="scientific">Lotharella globosa</name>
    <dbReference type="NCBI Taxonomy" id="91324"/>
    <lineage>
        <taxon>Eukaryota</taxon>
        <taxon>Sar</taxon>
        <taxon>Rhizaria</taxon>
        <taxon>Cercozoa</taxon>
        <taxon>Chlorarachniophyceae</taxon>
        <taxon>Lotharella</taxon>
    </lineage>
</organism>
<dbReference type="Gene3D" id="3.10.200.10">
    <property type="entry name" value="Alpha carbonic anhydrase"/>
    <property type="match status" value="2"/>
</dbReference>
<keyword evidence="6 9" id="KW-0862">Zinc</keyword>
<dbReference type="AlphaFoldDB" id="A0A7S3Z4K0"/>